<keyword evidence="3" id="KW-0479">Metal-binding</keyword>
<dbReference type="AlphaFoldDB" id="A3ZYV7"/>
<dbReference type="PANTHER" id="PTHR45953:SF1">
    <property type="entry name" value="IDURONATE 2-SULFATASE"/>
    <property type="match status" value="1"/>
</dbReference>
<dbReference type="PANTHER" id="PTHR45953">
    <property type="entry name" value="IDURONATE 2-SULFATASE"/>
    <property type="match status" value="1"/>
</dbReference>
<evidence type="ECO:0000313" key="8">
    <source>
        <dbReference type="EMBL" id="EAQ78318.1"/>
    </source>
</evidence>
<evidence type="ECO:0000256" key="4">
    <source>
        <dbReference type="ARBA" id="ARBA00022729"/>
    </source>
</evidence>
<dbReference type="EMBL" id="AANZ01000022">
    <property type="protein sequence ID" value="EAQ78318.1"/>
    <property type="molecule type" value="Genomic_DNA"/>
</dbReference>
<keyword evidence="6" id="KW-0106">Calcium</keyword>
<keyword evidence="5" id="KW-0378">Hydrolase</keyword>
<dbReference type="GO" id="GO:0005737">
    <property type="term" value="C:cytoplasm"/>
    <property type="evidence" value="ECO:0007669"/>
    <property type="project" value="TreeGrafter"/>
</dbReference>
<evidence type="ECO:0000313" key="9">
    <source>
        <dbReference type="Proteomes" id="UP000004358"/>
    </source>
</evidence>
<organism evidence="8 9">
    <name type="scientific">Blastopirellula marina DSM 3645</name>
    <dbReference type="NCBI Taxonomy" id="314230"/>
    <lineage>
        <taxon>Bacteria</taxon>
        <taxon>Pseudomonadati</taxon>
        <taxon>Planctomycetota</taxon>
        <taxon>Planctomycetia</taxon>
        <taxon>Pirellulales</taxon>
        <taxon>Pirellulaceae</taxon>
        <taxon>Blastopirellula</taxon>
    </lineage>
</organism>
<dbReference type="Pfam" id="PF00884">
    <property type="entry name" value="Sulfatase"/>
    <property type="match status" value="1"/>
</dbReference>
<dbReference type="GO" id="GO:0046872">
    <property type="term" value="F:metal ion binding"/>
    <property type="evidence" value="ECO:0007669"/>
    <property type="project" value="UniProtKB-KW"/>
</dbReference>
<protein>
    <submittedName>
        <fullName evidence="8">Iduronate-2-sulfatase</fullName>
    </submittedName>
</protein>
<dbReference type="STRING" id="314230.DSM3645_18316"/>
<dbReference type="HOGENOM" id="CLU_006332_9_0_0"/>
<dbReference type="InterPro" id="IPR017850">
    <property type="entry name" value="Alkaline_phosphatase_core_sf"/>
</dbReference>
<comment type="cofactor">
    <cofactor evidence="1">
        <name>Ca(2+)</name>
        <dbReference type="ChEBI" id="CHEBI:29108"/>
    </cofactor>
</comment>
<keyword evidence="4" id="KW-0732">Signal</keyword>
<sequence>MLFIAVDDLRVQLGCYGDPIAQTPHIDKLAQRSMLFERAYCQQALCNPSRTSVMTGCYPNALQIWDLPTHFRQLYPDIVTLPQFFQAHGYFTQNIGKIYHNYRQTLRNDPQSWSTPAVHDWGAHSNDWFVSGEPFGLKSISKGPAVQKVDVADEAYLDGRIAADAVLAIRERAAQKQPFFLAVGFWKPHLPFNAPKPYWDKYDPDQIRAHLDQLPKSDAPQIAFHPYGEIRSYTDIPKTGDISAEQNLVLNHGYYAAISFLDAQIGKVLHELQRQGLAENTIVVLWSDHGFHLGEHDLWCKTSNFELDTRVPLLIAPPAAANAGQKTTALTELVDLYPTLVDLCELPIPTALQGKSLRPILADPTATVRDAALSQHPRPAYFKNKPEVLGYSLRTDRFRYNEWRDFESGQVVAQELYDHESDPQESRNLASAKAYQSDCATLAKSLAQRLQTIAPVRRMSMSSKPQAPQ</sequence>
<accession>A3ZYV7</accession>
<name>A3ZYV7_9BACT</name>
<dbReference type="InterPro" id="IPR035874">
    <property type="entry name" value="IDS"/>
</dbReference>
<evidence type="ECO:0000256" key="2">
    <source>
        <dbReference type="ARBA" id="ARBA00008779"/>
    </source>
</evidence>
<dbReference type="Gene3D" id="3.40.720.10">
    <property type="entry name" value="Alkaline Phosphatase, subunit A"/>
    <property type="match status" value="1"/>
</dbReference>
<dbReference type="CDD" id="cd16030">
    <property type="entry name" value="iduronate-2-sulfatase"/>
    <property type="match status" value="1"/>
</dbReference>
<evidence type="ECO:0000256" key="6">
    <source>
        <dbReference type="ARBA" id="ARBA00022837"/>
    </source>
</evidence>
<proteinExistence type="inferred from homology"/>
<dbReference type="InterPro" id="IPR024607">
    <property type="entry name" value="Sulfatase_CS"/>
</dbReference>
<dbReference type="GO" id="GO:0004423">
    <property type="term" value="F:iduronate-2-sulfatase activity"/>
    <property type="evidence" value="ECO:0007669"/>
    <property type="project" value="InterPro"/>
</dbReference>
<gene>
    <name evidence="8" type="ORF">DSM3645_18316</name>
</gene>
<evidence type="ECO:0000256" key="5">
    <source>
        <dbReference type="ARBA" id="ARBA00022801"/>
    </source>
</evidence>
<reference evidence="8 9" key="1">
    <citation type="submission" date="2006-02" db="EMBL/GenBank/DDBJ databases">
        <authorList>
            <person name="Amann R."/>
            <person name="Ferriera S."/>
            <person name="Johnson J."/>
            <person name="Kravitz S."/>
            <person name="Halpern A."/>
            <person name="Remington K."/>
            <person name="Beeson K."/>
            <person name="Tran B."/>
            <person name="Rogers Y.-H."/>
            <person name="Friedman R."/>
            <person name="Venter J.C."/>
        </authorList>
    </citation>
    <scope>NUCLEOTIDE SEQUENCE [LARGE SCALE GENOMIC DNA]</scope>
    <source>
        <strain evidence="8 9">DSM 3645</strain>
    </source>
</reference>
<comment type="similarity">
    <text evidence="2">Belongs to the sulfatase family.</text>
</comment>
<evidence type="ECO:0000259" key="7">
    <source>
        <dbReference type="Pfam" id="PF00884"/>
    </source>
</evidence>
<dbReference type="InterPro" id="IPR000917">
    <property type="entry name" value="Sulfatase_N"/>
</dbReference>
<dbReference type="PROSITE" id="PS00149">
    <property type="entry name" value="SULFATASE_2"/>
    <property type="match status" value="1"/>
</dbReference>
<comment type="caution">
    <text evidence="8">The sequence shown here is derived from an EMBL/GenBank/DDBJ whole genome shotgun (WGS) entry which is preliminary data.</text>
</comment>
<dbReference type="SUPFAM" id="SSF53649">
    <property type="entry name" value="Alkaline phosphatase-like"/>
    <property type="match status" value="1"/>
</dbReference>
<evidence type="ECO:0000256" key="3">
    <source>
        <dbReference type="ARBA" id="ARBA00022723"/>
    </source>
</evidence>
<dbReference type="eggNOG" id="COG3119">
    <property type="taxonomic scope" value="Bacteria"/>
</dbReference>
<evidence type="ECO:0000256" key="1">
    <source>
        <dbReference type="ARBA" id="ARBA00001913"/>
    </source>
</evidence>
<feature type="domain" description="Sulfatase N-terminal" evidence="7">
    <location>
        <begin position="2"/>
        <end position="343"/>
    </location>
</feature>
<dbReference type="Proteomes" id="UP000004358">
    <property type="component" value="Unassembled WGS sequence"/>
</dbReference>